<accession>W7CSK2</accession>
<reference evidence="1 2" key="1">
    <citation type="submission" date="2012-12" db="EMBL/GenBank/DDBJ databases">
        <title>Novel taxa of Listeriaceae from agricultural environments in the United States.</title>
        <authorList>
            <person name="den Bakker H.C."/>
            <person name="Allred A."/>
            <person name="Warchocki S."/>
            <person name="Wright E.M."/>
            <person name="Burrell A."/>
            <person name="Nightingale K.K."/>
            <person name="Kephart D."/>
            <person name="Wiedmann M."/>
        </authorList>
    </citation>
    <scope>NUCLEOTIDE SEQUENCE [LARGE SCALE GENOMIC DNA]</scope>
    <source>
        <strain evidence="1 2">FSL F6-1037</strain>
    </source>
</reference>
<dbReference type="Proteomes" id="UP000019243">
    <property type="component" value="Unassembled WGS sequence"/>
</dbReference>
<dbReference type="STRING" id="1265861.BCAMP_06610"/>
<keyword evidence="2" id="KW-1185">Reference proteome</keyword>
<protein>
    <submittedName>
        <fullName evidence="1">Uncharacterized protein</fullName>
    </submittedName>
</protein>
<dbReference type="EMBL" id="AODH01000023">
    <property type="protein sequence ID" value="EUJ39852.1"/>
    <property type="molecule type" value="Genomic_DNA"/>
</dbReference>
<dbReference type="RefSeq" id="WP_051456922.1">
    <property type="nucleotide sequence ID" value="NZ_AODH01000023.1"/>
</dbReference>
<organism evidence="1 2">
    <name type="scientific">Brochothrix campestris FSL F6-1037</name>
    <dbReference type="NCBI Taxonomy" id="1265861"/>
    <lineage>
        <taxon>Bacteria</taxon>
        <taxon>Bacillati</taxon>
        <taxon>Bacillota</taxon>
        <taxon>Bacilli</taxon>
        <taxon>Bacillales</taxon>
        <taxon>Listeriaceae</taxon>
        <taxon>Brochothrix</taxon>
    </lineage>
</organism>
<dbReference type="OrthoDB" id="2360075at2"/>
<name>W7CSK2_9LIST</name>
<sequence length="234" mass="27196">MTLYWQTPEHPHSSFQPPQNYDRFYHETIDGLLAKNTLATIEPTSYGFDFLEVYRVLPIEAVTTVTGFEHEQTLAGTTFYFAKDGPRMLGFHYRTHSIEPTVIFADFETLNSFQVAASLTAFNEKLQLKLFEATDILTWSADKIAFHIYHYDTTAFIHAIQAIEDYPDKNFWTTVCQRRFKRGQPLEQQAIATAVLDQVLYFRRKLPADWLIPWQRLLNTAPTASTLALIEMEW</sequence>
<proteinExistence type="predicted"/>
<comment type="caution">
    <text evidence="1">The sequence shown here is derived from an EMBL/GenBank/DDBJ whole genome shotgun (WGS) entry which is preliminary data.</text>
</comment>
<dbReference type="AlphaFoldDB" id="W7CSK2"/>
<evidence type="ECO:0000313" key="1">
    <source>
        <dbReference type="EMBL" id="EUJ39852.1"/>
    </source>
</evidence>
<evidence type="ECO:0000313" key="2">
    <source>
        <dbReference type="Proteomes" id="UP000019243"/>
    </source>
</evidence>
<gene>
    <name evidence="1" type="ORF">BCAMP_06610</name>
</gene>